<dbReference type="Gene3D" id="1.10.260.40">
    <property type="entry name" value="lambda repressor-like DNA-binding domains"/>
    <property type="match status" value="1"/>
</dbReference>
<dbReference type="Proteomes" id="UP001172731">
    <property type="component" value="Unassembled WGS sequence"/>
</dbReference>
<dbReference type="InterPro" id="IPR010982">
    <property type="entry name" value="Lambda_DNA-bd_dom_sf"/>
</dbReference>
<evidence type="ECO:0000313" key="6">
    <source>
        <dbReference type="EMBL" id="MDN4463134.1"/>
    </source>
</evidence>
<dbReference type="Gene3D" id="3.40.50.2300">
    <property type="match status" value="2"/>
</dbReference>
<evidence type="ECO:0000256" key="3">
    <source>
        <dbReference type="ARBA" id="ARBA00023163"/>
    </source>
</evidence>
<dbReference type="InterPro" id="IPR028082">
    <property type="entry name" value="Peripla_BP_I"/>
</dbReference>
<dbReference type="CDD" id="cd01392">
    <property type="entry name" value="HTH_LacI"/>
    <property type="match status" value="1"/>
</dbReference>
<accession>A0ABT8FP86</accession>
<keyword evidence="3" id="KW-0804">Transcription</keyword>
<evidence type="ECO:0000259" key="5">
    <source>
        <dbReference type="PROSITE" id="PS50932"/>
    </source>
</evidence>
<gene>
    <name evidence="6" type="ORF">KZC48_01775</name>
</gene>
<keyword evidence="7" id="KW-1185">Reference proteome</keyword>
<dbReference type="InterPro" id="IPR046335">
    <property type="entry name" value="LacI/GalR-like_sensor"/>
</dbReference>
<comment type="caution">
    <text evidence="6">The sequence shown here is derived from an EMBL/GenBank/DDBJ whole genome shotgun (WGS) entry which is preliminary data.</text>
</comment>
<keyword evidence="1" id="KW-0805">Transcription regulation</keyword>
<keyword evidence="2" id="KW-0238">DNA-binding</keyword>
<dbReference type="PANTHER" id="PTHR30146:SF109">
    <property type="entry name" value="HTH-TYPE TRANSCRIPTIONAL REGULATOR GALS"/>
    <property type="match status" value="1"/>
</dbReference>
<dbReference type="PANTHER" id="PTHR30146">
    <property type="entry name" value="LACI-RELATED TRANSCRIPTIONAL REPRESSOR"/>
    <property type="match status" value="1"/>
</dbReference>
<feature type="domain" description="HTH lacI-type" evidence="5">
    <location>
        <begin position="12"/>
        <end position="66"/>
    </location>
</feature>
<dbReference type="SUPFAM" id="SSF53822">
    <property type="entry name" value="Periplasmic binding protein-like I"/>
    <property type="match status" value="1"/>
</dbReference>
<organism evidence="6 7">
    <name type="scientific">Microbacterium aurantiacum</name>
    <dbReference type="NCBI Taxonomy" id="162393"/>
    <lineage>
        <taxon>Bacteria</taxon>
        <taxon>Bacillati</taxon>
        <taxon>Actinomycetota</taxon>
        <taxon>Actinomycetes</taxon>
        <taxon>Micrococcales</taxon>
        <taxon>Microbacteriaceae</taxon>
        <taxon>Microbacterium</taxon>
    </lineage>
</organism>
<proteinExistence type="predicted"/>
<dbReference type="PROSITE" id="PS50932">
    <property type="entry name" value="HTH_LACI_2"/>
    <property type="match status" value="1"/>
</dbReference>
<dbReference type="InterPro" id="IPR000843">
    <property type="entry name" value="HTH_LacI"/>
</dbReference>
<protein>
    <submittedName>
        <fullName evidence="6">LacI family transcriptional regulator</fullName>
    </submittedName>
</protein>
<evidence type="ECO:0000256" key="4">
    <source>
        <dbReference type="SAM" id="MobiDB-lite"/>
    </source>
</evidence>
<dbReference type="EMBL" id="JAHWXI010000001">
    <property type="protein sequence ID" value="MDN4463134.1"/>
    <property type="molecule type" value="Genomic_DNA"/>
</dbReference>
<dbReference type="Pfam" id="PF00356">
    <property type="entry name" value="LacI"/>
    <property type="match status" value="1"/>
</dbReference>
<feature type="region of interest" description="Disordered" evidence="4">
    <location>
        <begin position="347"/>
        <end position="373"/>
    </location>
</feature>
<dbReference type="SMART" id="SM00354">
    <property type="entry name" value="HTH_LACI"/>
    <property type="match status" value="1"/>
</dbReference>
<evidence type="ECO:0000256" key="2">
    <source>
        <dbReference type="ARBA" id="ARBA00023125"/>
    </source>
</evidence>
<evidence type="ECO:0000313" key="7">
    <source>
        <dbReference type="Proteomes" id="UP001172731"/>
    </source>
</evidence>
<dbReference type="CDD" id="cd01574">
    <property type="entry name" value="PBP1_LacI"/>
    <property type="match status" value="1"/>
</dbReference>
<reference evidence="6" key="1">
    <citation type="submission" date="2021-06" db="EMBL/GenBank/DDBJ databases">
        <title>Genome-based taxonomic framework of Microbacterium strains isolated from marine environment, the description of four new species and reclassification of four preexisting species.</title>
        <authorList>
            <person name="Lee S.D."/>
            <person name="Kim S.-M."/>
            <person name="Byeon Y.-S."/>
            <person name="Yang H.L."/>
            <person name="Kim I.S."/>
        </authorList>
    </citation>
    <scope>NUCLEOTIDE SEQUENCE</scope>
    <source>
        <strain evidence="6">KACC 20510</strain>
    </source>
</reference>
<sequence>MPRSTAAARDRPSMADVGRLADVSAQTVSRYFTGTGYVSATTRTRIEAAVAELGYRPNHVARAFRVNRTFTIGVMTMGTMNYGITALYSALSAAARATDYSIVIGHIDADIDEPGALEEARRVLDNLQSLQVDGILLATQYRDADELFEGISERLPVVTFSGRPRPTADTVALDSYRAGREATEHLISLGHTRILHVGGPPSRNEAVERERGFVDAVLAAGLPALPSVPGASWGAETGHRAGKAADPAQFSAVFAADDSIALGFMSAMRSRGFESPRDYSIIGVDDMPEAAFYSPPLTTMRMDFDELGTVAFDMLRRHIEKQERFELKVLPPTLIVRGSTRAVRASPVRSECSDAGQAVTADAEAEGAHGDSR</sequence>
<dbReference type="Pfam" id="PF13377">
    <property type="entry name" value="Peripla_BP_3"/>
    <property type="match status" value="1"/>
</dbReference>
<dbReference type="SUPFAM" id="SSF47413">
    <property type="entry name" value="lambda repressor-like DNA-binding domains"/>
    <property type="match status" value="1"/>
</dbReference>
<evidence type="ECO:0000256" key="1">
    <source>
        <dbReference type="ARBA" id="ARBA00023015"/>
    </source>
</evidence>
<name>A0ABT8FP86_9MICO</name>
<dbReference type="RefSeq" id="WP_301132133.1">
    <property type="nucleotide sequence ID" value="NZ_BAAAUQ010000002.1"/>
</dbReference>